<protein>
    <recommendedName>
        <fullName evidence="3">DUF4244 domain-containing protein</fullName>
    </recommendedName>
</protein>
<dbReference type="RefSeq" id="WP_406831658.1">
    <property type="nucleotide sequence ID" value="NZ_CP157483.1"/>
</dbReference>
<keyword evidence="1" id="KW-1133">Transmembrane helix</keyword>
<keyword evidence="1" id="KW-0812">Transmembrane</keyword>
<dbReference type="AlphaFoldDB" id="A0AAU7JV95"/>
<proteinExistence type="predicted"/>
<feature type="transmembrane region" description="Helical" evidence="1">
    <location>
        <begin position="27"/>
        <end position="48"/>
    </location>
</feature>
<keyword evidence="1" id="KW-0472">Membrane</keyword>
<dbReference type="EMBL" id="CP157483">
    <property type="protein sequence ID" value="XBO44187.1"/>
    <property type="molecule type" value="Genomic_DNA"/>
</dbReference>
<organism evidence="2">
    <name type="scientific">Pedococcus sp. KACC 23699</name>
    <dbReference type="NCBI Taxonomy" id="3149228"/>
    <lineage>
        <taxon>Bacteria</taxon>
        <taxon>Bacillati</taxon>
        <taxon>Actinomycetota</taxon>
        <taxon>Actinomycetes</taxon>
        <taxon>Micrococcales</taxon>
        <taxon>Intrasporangiaceae</taxon>
        <taxon>Pedococcus</taxon>
    </lineage>
</organism>
<evidence type="ECO:0000313" key="2">
    <source>
        <dbReference type="EMBL" id="XBO44187.1"/>
    </source>
</evidence>
<gene>
    <name evidence="2" type="ORF">ABEG17_02350</name>
</gene>
<evidence type="ECO:0008006" key="3">
    <source>
        <dbReference type="Google" id="ProtNLM"/>
    </source>
</evidence>
<name>A0AAU7JV95_9MICO</name>
<accession>A0AAU7JV95</accession>
<reference evidence="2" key="1">
    <citation type="submission" date="2024-05" db="EMBL/GenBank/DDBJ databases">
        <authorList>
            <person name="Kim S."/>
            <person name="Heo J."/>
            <person name="Choi H."/>
            <person name="Choi Y."/>
            <person name="Kwon S.-W."/>
            <person name="Kim Y."/>
        </authorList>
    </citation>
    <scope>NUCLEOTIDE SEQUENCE</scope>
    <source>
        <strain evidence="2">KACC 23699</strain>
    </source>
</reference>
<evidence type="ECO:0000256" key="1">
    <source>
        <dbReference type="SAM" id="Phobius"/>
    </source>
</evidence>
<sequence length="66" mass="7126">MTVLTKALTRAEHALHLAAHRGERGDVPGWVMITLMTAGLVAVLWTVADDQLRALFSRAMNTVSGP</sequence>